<dbReference type="InterPro" id="IPR043519">
    <property type="entry name" value="NT_sf"/>
</dbReference>
<dbReference type="Pfam" id="PF22339">
    <property type="entry name" value="YgxA-like_sub_bind"/>
    <property type="match status" value="1"/>
</dbReference>
<evidence type="ECO:0000313" key="3">
    <source>
        <dbReference type="EMBL" id="PDO09364.1"/>
    </source>
</evidence>
<dbReference type="InterPro" id="IPR054515">
    <property type="entry name" value="YgxA-like_substrate-bd"/>
</dbReference>
<dbReference type="Proteomes" id="UP000243688">
    <property type="component" value="Unassembled WGS sequence"/>
</dbReference>
<proteinExistence type="predicted"/>
<sequence length="293" mass="32812">MTAAIGGRIGAIGRLPGVRGVLSVKNAAVAGPAADGFDELLIVFGNAPDGASSIHHYMEGDRRVQERWMLPETAEQEVKAGSDPQFVKWVLDGEIVADADGFLPRLRERLAAGVPAQQRDRKRMECYSSFLKHYLVARLHLREGRLLDAYSRIVGALHDWACAVVYEHGLWPEPGLWEQVRRLNPGVYKLYEELARSPESLEERLQLALLACEFSLVSKLEACCRPILDVIRSRERPWRLQELASHPDLAGADVEWALILDRLVKKGLVRLIPPETDIEKEPIGSGEWKYAHA</sequence>
<protein>
    <submittedName>
        <fullName evidence="3">Uncharacterized protein</fullName>
    </submittedName>
</protein>
<dbReference type="EMBL" id="MOXJ01000043">
    <property type="protein sequence ID" value="PDO09364.1"/>
    <property type="molecule type" value="Genomic_DNA"/>
</dbReference>
<evidence type="ECO:0000313" key="4">
    <source>
        <dbReference type="Proteomes" id="UP000243688"/>
    </source>
</evidence>
<dbReference type="AlphaFoldDB" id="A0A2A6DX75"/>
<evidence type="ECO:0000259" key="1">
    <source>
        <dbReference type="Pfam" id="PF14540"/>
    </source>
</evidence>
<dbReference type="InterPro" id="IPR029348">
    <property type="entry name" value="NTF-like"/>
</dbReference>
<name>A0A2A6DX75_9BACL</name>
<dbReference type="Gene3D" id="1.20.120.330">
    <property type="entry name" value="Nucleotidyltransferases domain 2"/>
    <property type="match status" value="1"/>
</dbReference>
<accession>A0A2A6DX75</accession>
<dbReference type="Gene3D" id="3.30.460.10">
    <property type="entry name" value="Beta Polymerase, domain 2"/>
    <property type="match status" value="1"/>
</dbReference>
<dbReference type="Pfam" id="PF14540">
    <property type="entry name" value="NTF-like"/>
    <property type="match status" value="1"/>
</dbReference>
<comment type="caution">
    <text evidence="3">The sequence shown here is derived from an EMBL/GenBank/DDBJ whole genome shotgun (WGS) entry which is preliminary data.</text>
</comment>
<feature type="domain" description="Nucleotidyltransferase-like" evidence="1">
    <location>
        <begin position="19"/>
        <end position="112"/>
    </location>
</feature>
<feature type="domain" description="YgxA-like substrate binding" evidence="2">
    <location>
        <begin position="127"/>
        <end position="219"/>
    </location>
</feature>
<organism evidence="3 4">
    <name type="scientific">Candidatus Reconcilbacillus cellulovorans</name>
    <dbReference type="NCBI Taxonomy" id="1906605"/>
    <lineage>
        <taxon>Bacteria</taxon>
        <taxon>Bacillati</taxon>
        <taxon>Bacillota</taxon>
        <taxon>Bacilli</taxon>
        <taxon>Bacillales</taxon>
        <taxon>Paenibacillaceae</taxon>
        <taxon>Candidatus Reconcilbacillus</taxon>
    </lineage>
</organism>
<reference evidence="3 4" key="1">
    <citation type="submission" date="2016-12" db="EMBL/GenBank/DDBJ databases">
        <title>Candidatus Reconcilibacillus cellulovorans genome.</title>
        <authorList>
            <person name="Kolinko S."/>
            <person name="Wu Y.-W."/>
            <person name="Tachea F."/>
            <person name="Denzel E."/>
            <person name="Hiras J."/>
            <person name="Baecker N."/>
            <person name="Chan L.J."/>
            <person name="Eichorst S.A."/>
            <person name="Frey D."/>
            <person name="Adams P.D."/>
            <person name="Pray T."/>
            <person name="Tanjore D."/>
            <person name="Petzold C.J."/>
            <person name="Gladden J.M."/>
            <person name="Simmons B.A."/>
            <person name="Singer S.W."/>
        </authorList>
    </citation>
    <scope>NUCLEOTIDE SEQUENCE [LARGE SCALE GENOMIC DNA]</scope>
    <source>
        <strain evidence="3">JTherm</strain>
    </source>
</reference>
<gene>
    <name evidence="3" type="ORF">BLM47_12870</name>
</gene>
<evidence type="ECO:0000259" key="2">
    <source>
        <dbReference type="Pfam" id="PF22339"/>
    </source>
</evidence>